<keyword evidence="6" id="KW-0333">Golgi apparatus</keyword>
<dbReference type="OMA" id="AFCNQWL"/>
<keyword evidence="10" id="KW-1185">Reference proteome</keyword>
<evidence type="ECO:0000256" key="3">
    <source>
        <dbReference type="ARBA" id="ARBA00020984"/>
    </source>
</evidence>
<proteinExistence type="inferred from homology"/>
<evidence type="ECO:0000313" key="9">
    <source>
        <dbReference type="EMBL" id="EED88825.1"/>
    </source>
</evidence>
<sequence length="162" mass="17803">MEEDSYGILPQSFITHVGEHMLALVQALEPFASDSEALGLANEDGDVESKASTAFCNQWLDVVGLAVTGRILERTMRIPRLGRKGAEHLAADLNYIRNVFTALGVAGHPHPLLKYAAQLVILDEDSLRSRIASRCVETDSSETLDVIRRAELRIAYVRSISV</sequence>
<dbReference type="GO" id="GO:0017119">
    <property type="term" value="C:Golgi transport complex"/>
    <property type="evidence" value="ECO:0007669"/>
    <property type="project" value="InterPro"/>
</dbReference>
<dbReference type="GO" id="GO:0000139">
    <property type="term" value="C:Golgi membrane"/>
    <property type="evidence" value="ECO:0007669"/>
    <property type="project" value="UniProtKB-SubCell"/>
</dbReference>
<reference evidence="9 10" key="1">
    <citation type="journal article" date="2004" name="Science">
        <title>The genome of the diatom Thalassiosira pseudonana: ecology, evolution, and metabolism.</title>
        <authorList>
            <person name="Armbrust E.V."/>
            <person name="Berges J.A."/>
            <person name="Bowler C."/>
            <person name="Green B.R."/>
            <person name="Martinez D."/>
            <person name="Putnam N.H."/>
            <person name="Zhou S."/>
            <person name="Allen A.E."/>
            <person name="Apt K.E."/>
            <person name="Bechner M."/>
            <person name="Brzezinski M.A."/>
            <person name="Chaal B.K."/>
            <person name="Chiovitti A."/>
            <person name="Davis A.K."/>
            <person name="Demarest M.S."/>
            <person name="Detter J.C."/>
            <person name="Glavina T."/>
            <person name="Goodstein D."/>
            <person name="Hadi M.Z."/>
            <person name="Hellsten U."/>
            <person name="Hildebrand M."/>
            <person name="Jenkins B.D."/>
            <person name="Jurka J."/>
            <person name="Kapitonov V.V."/>
            <person name="Kroger N."/>
            <person name="Lau W.W."/>
            <person name="Lane T.W."/>
            <person name="Larimer F.W."/>
            <person name="Lippmeier J.C."/>
            <person name="Lucas S."/>
            <person name="Medina M."/>
            <person name="Montsant A."/>
            <person name="Obornik M."/>
            <person name="Parker M.S."/>
            <person name="Palenik B."/>
            <person name="Pazour G.J."/>
            <person name="Richardson P.M."/>
            <person name="Rynearson T.A."/>
            <person name="Saito M.A."/>
            <person name="Schwartz D.C."/>
            <person name="Thamatrakoln K."/>
            <person name="Valentin K."/>
            <person name="Vardi A."/>
            <person name="Wilkerson F.P."/>
            <person name="Rokhsar D.S."/>
        </authorList>
    </citation>
    <scope>NUCLEOTIDE SEQUENCE [LARGE SCALE GENOMIC DNA]</scope>
    <source>
        <strain evidence="9 10">CCMP1335</strain>
    </source>
</reference>
<name>B8CCS0_THAPS</name>
<keyword evidence="5" id="KW-0653">Protein transport</keyword>
<dbReference type="GO" id="GO:0006886">
    <property type="term" value="P:intracellular protein transport"/>
    <property type="evidence" value="ECO:0007669"/>
    <property type="project" value="InterPro"/>
</dbReference>
<protein>
    <recommendedName>
        <fullName evidence="3">Conserved oligomeric Golgi complex subunit 7</fullName>
    </recommendedName>
    <alternativeName>
        <fullName evidence="8">Component of oligomeric Golgi complex 7</fullName>
    </alternativeName>
</protein>
<accession>B8CCS0</accession>
<dbReference type="Proteomes" id="UP000001449">
    <property type="component" value="Chromosome 14"/>
</dbReference>
<comment type="subcellular location">
    <subcellularLocation>
        <location evidence="1">Golgi apparatus membrane</location>
        <topology evidence="1">Peripheral membrane protein</topology>
    </subcellularLocation>
</comment>
<evidence type="ECO:0000256" key="6">
    <source>
        <dbReference type="ARBA" id="ARBA00023034"/>
    </source>
</evidence>
<evidence type="ECO:0000256" key="7">
    <source>
        <dbReference type="ARBA" id="ARBA00023136"/>
    </source>
</evidence>
<dbReference type="GeneID" id="7441824"/>
<dbReference type="STRING" id="35128.B8CCS0"/>
<evidence type="ECO:0000256" key="4">
    <source>
        <dbReference type="ARBA" id="ARBA00022448"/>
    </source>
</evidence>
<evidence type="ECO:0000256" key="5">
    <source>
        <dbReference type="ARBA" id="ARBA00022927"/>
    </source>
</evidence>
<evidence type="ECO:0000256" key="2">
    <source>
        <dbReference type="ARBA" id="ARBA00005831"/>
    </source>
</evidence>
<organism evidence="9 10">
    <name type="scientific">Thalassiosira pseudonana</name>
    <name type="common">Marine diatom</name>
    <name type="synonym">Cyclotella nana</name>
    <dbReference type="NCBI Taxonomy" id="35128"/>
    <lineage>
        <taxon>Eukaryota</taxon>
        <taxon>Sar</taxon>
        <taxon>Stramenopiles</taxon>
        <taxon>Ochrophyta</taxon>
        <taxon>Bacillariophyta</taxon>
        <taxon>Coscinodiscophyceae</taxon>
        <taxon>Thalassiosirophycidae</taxon>
        <taxon>Thalassiosirales</taxon>
        <taxon>Thalassiosiraceae</taxon>
        <taxon>Thalassiosira</taxon>
    </lineage>
</organism>
<keyword evidence="4" id="KW-0813">Transport</keyword>
<keyword evidence="7" id="KW-0472">Membrane</keyword>
<reference evidence="9 10" key="2">
    <citation type="journal article" date="2008" name="Nature">
        <title>The Phaeodactylum genome reveals the evolutionary history of diatom genomes.</title>
        <authorList>
            <person name="Bowler C."/>
            <person name="Allen A.E."/>
            <person name="Badger J.H."/>
            <person name="Grimwood J."/>
            <person name="Jabbari K."/>
            <person name="Kuo A."/>
            <person name="Maheswari U."/>
            <person name="Martens C."/>
            <person name="Maumus F."/>
            <person name="Otillar R.P."/>
            <person name="Rayko E."/>
            <person name="Salamov A."/>
            <person name="Vandepoele K."/>
            <person name="Beszteri B."/>
            <person name="Gruber A."/>
            <person name="Heijde M."/>
            <person name="Katinka M."/>
            <person name="Mock T."/>
            <person name="Valentin K."/>
            <person name="Verret F."/>
            <person name="Berges J.A."/>
            <person name="Brownlee C."/>
            <person name="Cadoret J.P."/>
            <person name="Chiovitti A."/>
            <person name="Choi C.J."/>
            <person name="Coesel S."/>
            <person name="De Martino A."/>
            <person name="Detter J.C."/>
            <person name="Durkin C."/>
            <person name="Falciatore A."/>
            <person name="Fournet J."/>
            <person name="Haruta M."/>
            <person name="Huysman M.J."/>
            <person name="Jenkins B.D."/>
            <person name="Jiroutova K."/>
            <person name="Jorgensen R.E."/>
            <person name="Joubert Y."/>
            <person name="Kaplan A."/>
            <person name="Kroger N."/>
            <person name="Kroth P.G."/>
            <person name="La Roche J."/>
            <person name="Lindquist E."/>
            <person name="Lommer M."/>
            <person name="Martin-Jezequel V."/>
            <person name="Lopez P.J."/>
            <person name="Lucas S."/>
            <person name="Mangogna M."/>
            <person name="McGinnis K."/>
            <person name="Medlin L.K."/>
            <person name="Montsant A."/>
            <person name="Oudot-Le Secq M.P."/>
            <person name="Napoli C."/>
            <person name="Obornik M."/>
            <person name="Parker M.S."/>
            <person name="Petit J.L."/>
            <person name="Porcel B.M."/>
            <person name="Poulsen N."/>
            <person name="Robison M."/>
            <person name="Rychlewski L."/>
            <person name="Rynearson T.A."/>
            <person name="Schmutz J."/>
            <person name="Shapiro H."/>
            <person name="Siaut M."/>
            <person name="Stanley M."/>
            <person name="Sussman M.R."/>
            <person name="Taylor A.R."/>
            <person name="Vardi A."/>
            <person name="von Dassow P."/>
            <person name="Vyverman W."/>
            <person name="Willis A."/>
            <person name="Wyrwicz L.S."/>
            <person name="Rokhsar D.S."/>
            <person name="Weissenbach J."/>
            <person name="Armbrust E.V."/>
            <person name="Green B.R."/>
            <person name="Van de Peer Y."/>
            <person name="Grigoriev I.V."/>
        </authorList>
    </citation>
    <scope>NUCLEOTIDE SEQUENCE [LARGE SCALE GENOMIC DNA]</scope>
    <source>
        <strain evidence="9 10">CCMP1335</strain>
    </source>
</reference>
<dbReference type="EMBL" id="CM000649">
    <property type="protein sequence ID" value="EED88825.1"/>
    <property type="molecule type" value="Genomic_DNA"/>
</dbReference>
<evidence type="ECO:0000256" key="1">
    <source>
        <dbReference type="ARBA" id="ARBA00004395"/>
    </source>
</evidence>
<evidence type="ECO:0000256" key="8">
    <source>
        <dbReference type="ARBA" id="ARBA00031345"/>
    </source>
</evidence>
<dbReference type="RefSeq" id="XP_002293816.1">
    <property type="nucleotide sequence ID" value="XM_002293780.1"/>
</dbReference>
<dbReference type="InParanoid" id="B8CCS0"/>
<dbReference type="HOGENOM" id="CLU_1638820_0_0_1"/>
<dbReference type="eggNOG" id="KOG4182">
    <property type="taxonomic scope" value="Eukaryota"/>
</dbReference>
<dbReference type="PaxDb" id="35128-Thaps269802"/>
<dbReference type="PANTHER" id="PTHR21443">
    <property type="entry name" value="CONSERVED OLIGOMERIC GOLGI COMPLEX COMPONENT 7"/>
    <property type="match status" value="1"/>
</dbReference>
<dbReference type="PANTHER" id="PTHR21443:SF0">
    <property type="entry name" value="CONSERVED OLIGOMERIC GOLGI COMPLEX SUBUNIT 7"/>
    <property type="match status" value="1"/>
</dbReference>
<evidence type="ECO:0000313" key="10">
    <source>
        <dbReference type="Proteomes" id="UP000001449"/>
    </source>
</evidence>
<dbReference type="InterPro" id="IPR019335">
    <property type="entry name" value="COG7"/>
</dbReference>
<dbReference type="Pfam" id="PF10191">
    <property type="entry name" value="COG7"/>
    <property type="match status" value="1"/>
</dbReference>
<gene>
    <name evidence="9" type="ORF">THAPSDRAFT_269802</name>
</gene>
<comment type="similarity">
    <text evidence="2">Belongs to the COG7 family.</text>
</comment>
<dbReference type="KEGG" id="tps:THAPSDRAFT_269802"/>
<dbReference type="AlphaFoldDB" id="B8CCS0"/>